<proteinExistence type="predicted"/>
<name>A0ABY6L3G8_9ARAC</name>
<sequence length="205" mass="23691">MVELSELSYYRYCRITVCYLIGRRSGHRNMVELSPCVELGNFRLQGLQPQYRFEDLPRMVKTEASGTSEVFGVNSGPQSYACHIPRNPPTFSGEIAQDPQKWIKILKGLANVVFYLEGTAAQWFYNNEDIINSWTQFKTDLCEVFGQKEKLTRQAEMTLKTRAQKPGETTESYIQEILSLCSRINPKMEEEEKVGHLIIFHTVFF</sequence>
<accession>A0ABY6L3G8</accession>
<dbReference type="Pfam" id="PF03732">
    <property type="entry name" value="Retrotrans_gag"/>
    <property type="match status" value="1"/>
</dbReference>
<reference evidence="2 3" key="1">
    <citation type="submission" date="2022-01" db="EMBL/GenBank/DDBJ databases">
        <title>A chromosomal length assembly of Cordylochernes scorpioides.</title>
        <authorList>
            <person name="Zeh D."/>
            <person name="Zeh J."/>
        </authorList>
    </citation>
    <scope>NUCLEOTIDE SEQUENCE [LARGE SCALE GENOMIC DNA]</scope>
    <source>
        <strain evidence="2">IN4F17</strain>
        <tissue evidence="2">Whole Body</tissue>
    </source>
</reference>
<dbReference type="PANTHER" id="PTHR33194">
    <property type="entry name" value="ZINC KNUCKLE DOMAINCONTAINING PROTEIN"/>
    <property type="match status" value="1"/>
</dbReference>
<keyword evidence="3" id="KW-1185">Reference proteome</keyword>
<evidence type="ECO:0000313" key="3">
    <source>
        <dbReference type="Proteomes" id="UP001235939"/>
    </source>
</evidence>
<dbReference type="Proteomes" id="UP001235939">
    <property type="component" value="Chromosome 13"/>
</dbReference>
<evidence type="ECO:0000313" key="2">
    <source>
        <dbReference type="EMBL" id="UYV75409.1"/>
    </source>
</evidence>
<feature type="domain" description="Retrotransposon gag" evidence="1">
    <location>
        <begin position="112"/>
        <end position="194"/>
    </location>
</feature>
<protein>
    <submittedName>
        <fullName evidence="2">K02A2.6-like</fullName>
    </submittedName>
</protein>
<organism evidence="2 3">
    <name type="scientific">Cordylochernes scorpioides</name>
    <dbReference type="NCBI Taxonomy" id="51811"/>
    <lineage>
        <taxon>Eukaryota</taxon>
        <taxon>Metazoa</taxon>
        <taxon>Ecdysozoa</taxon>
        <taxon>Arthropoda</taxon>
        <taxon>Chelicerata</taxon>
        <taxon>Arachnida</taxon>
        <taxon>Pseudoscorpiones</taxon>
        <taxon>Cheliferoidea</taxon>
        <taxon>Chernetidae</taxon>
        <taxon>Cordylochernes</taxon>
    </lineage>
</organism>
<dbReference type="EMBL" id="CP092875">
    <property type="protein sequence ID" value="UYV75409.1"/>
    <property type="molecule type" value="Genomic_DNA"/>
</dbReference>
<dbReference type="PANTHER" id="PTHR33194:SF4">
    <property type="entry name" value="CCHC-TYPE DOMAIN-CONTAINING PROTEIN"/>
    <property type="match status" value="1"/>
</dbReference>
<dbReference type="InterPro" id="IPR005162">
    <property type="entry name" value="Retrotrans_gag_dom"/>
</dbReference>
<evidence type="ECO:0000259" key="1">
    <source>
        <dbReference type="Pfam" id="PF03732"/>
    </source>
</evidence>
<gene>
    <name evidence="2" type="ORF">LAZ67_13000170</name>
</gene>